<reference evidence="1" key="2">
    <citation type="submission" date="2022-01" db="EMBL/GenBank/DDBJ databases">
        <authorList>
            <person name="Yamashiro T."/>
            <person name="Shiraishi A."/>
            <person name="Satake H."/>
            <person name="Nakayama K."/>
        </authorList>
    </citation>
    <scope>NUCLEOTIDE SEQUENCE</scope>
</reference>
<protein>
    <submittedName>
        <fullName evidence="1">Uncharacterized protein</fullName>
    </submittedName>
</protein>
<dbReference type="EMBL" id="BQNB010014071">
    <property type="protein sequence ID" value="GJT23624.1"/>
    <property type="molecule type" value="Genomic_DNA"/>
</dbReference>
<evidence type="ECO:0000313" key="1">
    <source>
        <dbReference type="EMBL" id="GJT23624.1"/>
    </source>
</evidence>
<name>A0ABQ5CEK2_9ASTR</name>
<reference evidence="1" key="1">
    <citation type="journal article" date="2022" name="Int. J. Mol. Sci.">
        <title>Draft Genome of Tanacetum Coccineum: Genomic Comparison of Closely Related Tanacetum-Family Plants.</title>
        <authorList>
            <person name="Yamashiro T."/>
            <person name="Shiraishi A."/>
            <person name="Nakayama K."/>
            <person name="Satake H."/>
        </authorList>
    </citation>
    <scope>NUCLEOTIDE SEQUENCE</scope>
</reference>
<evidence type="ECO:0000313" key="2">
    <source>
        <dbReference type="Proteomes" id="UP001151760"/>
    </source>
</evidence>
<keyword evidence="2" id="KW-1185">Reference proteome</keyword>
<proteinExistence type="predicted"/>
<gene>
    <name evidence="1" type="ORF">Tco_0893561</name>
</gene>
<accession>A0ABQ5CEK2</accession>
<dbReference type="Proteomes" id="UP001151760">
    <property type="component" value="Unassembled WGS sequence"/>
</dbReference>
<comment type="caution">
    <text evidence="1">The sequence shown here is derived from an EMBL/GenBank/DDBJ whole genome shotgun (WGS) entry which is preliminary data.</text>
</comment>
<organism evidence="1 2">
    <name type="scientific">Tanacetum coccineum</name>
    <dbReference type="NCBI Taxonomy" id="301880"/>
    <lineage>
        <taxon>Eukaryota</taxon>
        <taxon>Viridiplantae</taxon>
        <taxon>Streptophyta</taxon>
        <taxon>Embryophyta</taxon>
        <taxon>Tracheophyta</taxon>
        <taxon>Spermatophyta</taxon>
        <taxon>Magnoliopsida</taxon>
        <taxon>eudicotyledons</taxon>
        <taxon>Gunneridae</taxon>
        <taxon>Pentapetalae</taxon>
        <taxon>asterids</taxon>
        <taxon>campanulids</taxon>
        <taxon>Asterales</taxon>
        <taxon>Asteraceae</taxon>
        <taxon>Asteroideae</taxon>
        <taxon>Anthemideae</taxon>
        <taxon>Anthemidinae</taxon>
        <taxon>Tanacetum</taxon>
    </lineage>
</organism>
<sequence length="147" mass="16740">MLSLHRPTNGKVVVEDLLRALVDIAEGIENTDKICVRLIILKHRPKKEVKVPCSVSLKLEKVVGLGNMAKHLELMLVIRVMLEVCPWKKILADTNLHVHLEEIKVDKTFRFVEEPVGIIDHEVKSLKRSRIPIVKSIGTRSEVMRIS</sequence>